<evidence type="ECO:0000313" key="1">
    <source>
        <dbReference type="EMBL" id="SFL51198.1"/>
    </source>
</evidence>
<protein>
    <submittedName>
        <fullName evidence="1">Uncharacterized protein</fullName>
    </submittedName>
</protein>
<dbReference type="AlphaFoldDB" id="A0A1I4I9Y8"/>
<organism evidence="1 2">
    <name type="scientific">Loktanella salsilacus</name>
    <dbReference type="NCBI Taxonomy" id="195913"/>
    <lineage>
        <taxon>Bacteria</taxon>
        <taxon>Pseudomonadati</taxon>
        <taxon>Pseudomonadota</taxon>
        <taxon>Alphaproteobacteria</taxon>
        <taxon>Rhodobacterales</taxon>
        <taxon>Roseobacteraceae</taxon>
        <taxon>Loktanella</taxon>
    </lineage>
</organism>
<dbReference type="Proteomes" id="UP000199550">
    <property type="component" value="Unassembled WGS sequence"/>
</dbReference>
<proteinExistence type="predicted"/>
<dbReference type="EMBL" id="FOTF01000024">
    <property type="protein sequence ID" value="SFL51198.1"/>
    <property type="molecule type" value="Genomic_DNA"/>
</dbReference>
<gene>
    <name evidence="1" type="ORF">SAMN04488004_12426</name>
</gene>
<evidence type="ECO:0000313" key="2">
    <source>
        <dbReference type="Proteomes" id="UP000199550"/>
    </source>
</evidence>
<name>A0A1I4I9Y8_9RHOB</name>
<keyword evidence="2" id="KW-1185">Reference proteome</keyword>
<accession>A0A1I4I9Y8</accession>
<sequence length="40" mass="4373">MINLRLLLAVSGGCLPPLRVRAFTPEGICDQKKTRMGDMA</sequence>
<reference evidence="1 2" key="1">
    <citation type="submission" date="2016-10" db="EMBL/GenBank/DDBJ databases">
        <authorList>
            <person name="de Groot N.N."/>
        </authorList>
    </citation>
    <scope>NUCLEOTIDE SEQUENCE [LARGE SCALE GENOMIC DNA]</scope>
    <source>
        <strain evidence="1 2">DSM 16199</strain>
    </source>
</reference>